<dbReference type="PANTHER" id="PTHR46225:SF19">
    <property type="entry name" value="RING-TYPE DOMAIN-CONTAINING PROTEIN"/>
    <property type="match status" value="1"/>
</dbReference>
<evidence type="ECO:0000256" key="3">
    <source>
        <dbReference type="SAM" id="Phobius"/>
    </source>
</evidence>
<dbReference type="InterPro" id="IPR013083">
    <property type="entry name" value="Znf_RING/FYVE/PHD"/>
</dbReference>
<dbReference type="AlphaFoldDB" id="A0A261Y8G8"/>
<feature type="compositionally biased region" description="Basic residues" evidence="2">
    <location>
        <begin position="451"/>
        <end position="464"/>
    </location>
</feature>
<comment type="caution">
    <text evidence="5">The sequence shown here is derived from an EMBL/GenBank/DDBJ whole genome shotgun (WGS) entry which is preliminary data.</text>
</comment>
<proteinExistence type="predicted"/>
<feature type="region of interest" description="Disordered" evidence="2">
    <location>
        <begin position="22"/>
        <end position="46"/>
    </location>
</feature>
<keyword evidence="1" id="KW-0862">Zinc</keyword>
<keyword evidence="3" id="KW-0812">Transmembrane</keyword>
<feature type="transmembrane region" description="Helical" evidence="3">
    <location>
        <begin position="237"/>
        <end position="255"/>
    </location>
</feature>
<gene>
    <name evidence="5" type="ORF">BZG36_00024</name>
</gene>
<dbReference type="CDD" id="cd16461">
    <property type="entry name" value="RING-H2_EL5-like"/>
    <property type="match status" value="1"/>
</dbReference>
<dbReference type="SUPFAM" id="SSF57850">
    <property type="entry name" value="RING/U-box"/>
    <property type="match status" value="1"/>
</dbReference>
<organism evidence="5 6">
    <name type="scientific">Bifiguratus adelaidae</name>
    <dbReference type="NCBI Taxonomy" id="1938954"/>
    <lineage>
        <taxon>Eukaryota</taxon>
        <taxon>Fungi</taxon>
        <taxon>Fungi incertae sedis</taxon>
        <taxon>Mucoromycota</taxon>
        <taxon>Mucoromycotina</taxon>
        <taxon>Endogonomycetes</taxon>
        <taxon>Endogonales</taxon>
        <taxon>Endogonales incertae sedis</taxon>
        <taxon>Bifiguratus</taxon>
    </lineage>
</organism>
<dbReference type="GO" id="GO:0008270">
    <property type="term" value="F:zinc ion binding"/>
    <property type="evidence" value="ECO:0007669"/>
    <property type="project" value="UniProtKB-KW"/>
</dbReference>
<evidence type="ECO:0000313" key="6">
    <source>
        <dbReference type="Proteomes" id="UP000242875"/>
    </source>
</evidence>
<feature type="region of interest" description="Disordered" evidence="2">
    <location>
        <begin position="386"/>
        <end position="486"/>
    </location>
</feature>
<keyword evidence="6" id="KW-1185">Reference proteome</keyword>
<feature type="compositionally biased region" description="Basic and acidic residues" evidence="2">
    <location>
        <begin position="386"/>
        <end position="409"/>
    </location>
</feature>
<name>A0A261Y8G8_9FUNG</name>
<keyword evidence="3" id="KW-1133">Transmembrane helix</keyword>
<keyword evidence="3" id="KW-0472">Membrane</keyword>
<dbReference type="PANTHER" id="PTHR46225">
    <property type="entry name" value="C3H4 TYPE ZINC FINGER PROTEIN"/>
    <property type="match status" value="1"/>
</dbReference>
<dbReference type="EMBL" id="MVBO01000001">
    <property type="protein sequence ID" value="OZJ06868.1"/>
    <property type="molecule type" value="Genomic_DNA"/>
</dbReference>
<keyword evidence="1" id="KW-0479">Metal-binding</keyword>
<dbReference type="Pfam" id="PF13639">
    <property type="entry name" value="zf-RING_2"/>
    <property type="match status" value="1"/>
</dbReference>
<dbReference type="OrthoDB" id="8062037at2759"/>
<dbReference type="SMART" id="SM00184">
    <property type="entry name" value="RING"/>
    <property type="match status" value="1"/>
</dbReference>
<feature type="transmembrane region" description="Helical" evidence="3">
    <location>
        <begin position="203"/>
        <end position="225"/>
    </location>
</feature>
<evidence type="ECO:0000259" key="4">
    <source>
        <dbReference type="PROSITE" id="PS50089"/>
    </source>
</evidence>
<feature type="compositionally biased region" description="Acidic residues" evidence="2">
    <location>
        <begin position="477"/>
        <end position="486"/>
    </location>
</feature>
<evidence type="ECO:0000256" key="2">
    <source>
        <dbReference type="SAM" id="MobiDB-lite"/>
    </source>
</evidence>
<feature type="transmembrane region" description="Helical" evidence="3">
    <location>
        <begin position="325"/>
        <end position="353"/>
    </location>
</feature>
<dbReference type="Gene3D" id="3.30.40.10">
    <property type="entry name" value="Zinc/RING finger domain, C3HC4 (zinc finger)"/>
    <property type="match status" value="1"/>
</dbReference>
<reference evidence="5 6" key="1">
    <citation type="journal article" date="2017" name="Mycologia">
        <title>Bifiguratus adelaidae, gen. et sp. nov., a new member of Mucoromycotina in endophytic and soil-dwelling habitats.</title>
        <authorList>
            <person name="Torres-Cruz T.J."/>
            <person name="Billingsley Tobias T.L."/>
            <person name="Almatruk M."/>
            <person name="Hesse C."/>
            <person name="Kuske C.R."/>
            <person name="Desiro A."/>
            <person name="Benucci G.M."/>
            <person name="Bonito G."/>
            <person name="Stajich J.E."/>
            <person name="Dunlap C."/>
            <person name="Arnold A.E."/>
            <person name="Porras-Alfaro A."/>
        </authorList>
    </citation>
    <scope>NUCLEOTIDE SEQUENCE [LARGE SCALE GENOMIC DNA]</scope>
    <source>
        <strain evidence="5 6">AZ0501</strain>
    </source>
</reference>
<dbReference type="Proteomes" id="UP000242875">
    <property type="component" value="Unassembled WGS sequence"/>
</dbReference>
<dbReference type="InterPro" id="IPR001841">
    <property type="entry name" value="Znf_RING"/>
</dbReference>
<sequence length="553" mass="61076">MPSRRTSSASISPPTVAYIHPLSNPISSFSSPPPQSPTSTVPDNASLPSLLEHRYSTTSVFNGVTQADSNSLRHAPSIRSYAPTMTTMNTMATSPYSPSLETGRNSHDGLSIVGLYHPTTIASSAASYTSRGTNTMNASVASRHTYSHPSPSATTLSQFLANAPAAAATTAVRAAHPSARRVRTNLFHTLSQGWNQISRKSKAMLVISVFIVLGEVLSCIVVLSLSTHEVCDKDLRLYLALFLVRVALSAPLAIAQHLYPISMRRNGSVTGGESRQRWRARADRLKSFLDLFAIVWFVVGNYYLFTCENCYVTSPLLYYTTLAWLIYGYLIILIPVLLCLSVIFCLPCVIVMIRMIRVREGIGMVGATEEILENVPIKTYKADKVNASEEERRSEEHQNDPPVQNRDDINSIITLPDSAPTSPSIKEHKISNEESSPIPMHSISNPEPQRQRRSWLGRLTPRRHTSTEIETNATPEGAEEPSEEEREILTLTNPADAVCAICLGDYEDGDSLRQPWCGHHFHQECADAWLRLNRVCPLCKQTVVKEEADKASK</sequence>
<accession>A0A261Y8G8</accession>
<evidence type="ECO:0000313" key="5">
    <source>
        <dbReference type="EMBL" id="OZJ06868.1"/>
    </source>
</evidence>
<feature type="domain" description="RING-type" evidence="4">
    <location>
        <begin position="499"/>
        <end position="540"/>
    </location>
</feature>
<protein>
    <recommendedName>
        <fullName evidence="4">RING-type domain-containing protein</fullName>
    </recommendedName>
</protein>
<feature type="transmembrane region" description="Helical" evidence="3">
    <location>
        <begin position="287"/>
        <end position="305"/>
    </location>
</feature>
<dbReference type="PROSITE" id="PS50089">
    <property type="entry name" value="ZF_RING_2"/>
    <property type="match status" value="1"/>
</dbReference>
<keyword evidence="1" id="KW-0863">Zinc-finger</keyword>
<evidence type="ECO:0000256" key="1">
    <source>
        <dbReference type="PROSITE-ProRule" id="PRU00175"/>
    </source>
</evidence>